<dbReference type="AlphaFoldDB" id="A0A0F9JKB1"/>
<gene>
    <name evidence="2" type="ORF">LCGC14_1814790</name>
</gene>
<evidence type="ECO:0000313" key="2">
    <source>
        <dbReference type="EMBL" id="KKL99402.1"/>
    </source>
</evidence>
<evidence type="ECO:0008006" key="3">
    <source>
        <dbReference type="Google" id="ProtNLM"/>
    </source>
</evidence>
<accession>A0A0F9JKB1</accession>
<feature type="region of interest" description="Disordered" evidence="1">
    <location>
        <begin position="144"/>
        <end position="197"/>
    </location>
</feature>
<feature type="compositionally biased region" description="Basic and acidic residues" evidence="1">
    <location>
        <begin position="244"/>
        <end position="281"/>
    </location>
</feature>
<proteinExistence type="predicted"/>
<reference evidence="2" key="1">
    <citation type="journal article" date="2015" name="Nature">
        <title>Complex archaea that bridge the gap between prokaryotes and eukaryotes.</title>
        <authorList>
            <person name="Spang A."/>
            <person name="Saw J.H."/>
            <person name="Jorgensen S.L."/>
            <person name="Zaremba-Niedzwiedzka K."/>
            <person name="Martijn J."/>
            <person name="Lind A.E."/>
            <person name="van Eijk R."/>
            <person name="Schleper C."/>
            <person name="Guy L."/>
            <person name="Ettema T.J."/>
        </authorList>
    </citation>
    <scope>NUCLEOTIDE SEQUENCE</scope>
</reference>
<name>A0A0F9JKB1_9ZZZZ</name>
<comment type="caution">
    <text evidence="2">The sequence shown here is derived from an EMBL/GenBank/DDBJ whole genome shotgun (WGS) entry which is preliminary data.</text>
</comment>
<protein>
    <recommendedName>
        <fullName evidence="3">GIY-YIG domain-containing protein</fullName>
    </recommendedName>
</protein>
<feature type="compositionally biased region" description="Basic and acidic residues" evidence="1">
    <location>
        <begin position="185"/>
        <end position="195"/>
    </location>
</feature>
<organism evidence="2">
    <name type="scientific">marine sediment metagenome</name>
    <dbReference type="NCBI Taxonomy" id="412755"/>
    <lineage>
        <taxon>unclassified sequences</taxon>
        <taxon>metagenomes</taxon>
        <taxon>ecological metagenomes</taxon>
    </lineage>
</organism>
<feature type="compositionally biased region" description="Basic residues" evidence="1">
    <location>
        <begin position="348"/>
        <end position="360"/>
    </location>
</feature>
<feature type="region of interest" description="Disordered" evidence="1">
    <location>
        <begin position="244"/>
        <end position="360"/>
    </location>
</feature>
<sequence length="360" mass="40270">MALDAHVTHIYALRDPRDGEIRYVGKSNDPKQRLRFQISRAKHAPSTHLHSWIRGLLAEDLKPDQIILDAVAHNDWKSAEAAWMAEMIRDGCRLVNLAAGGEGPTFGHEQSNAEKQTRSIAMKKRYEDPAEREKTAIAIRKALAMASPEQKQRQSEAGKIGYRASLGLLTPEERSRNSSRTARSQHREKLPDGRSKHAVMLGKTTMSKPGHAAEIGKLGALALQNSDAGRKRISVASRMRWQDPKYRSRLSDSQKDAWSKKSSEELSEKAHKAWVTRREKYGPSGVADPKRAAKNIGLAGRGRVPWNKGRTETRPEVLAKISSAGKGRIPWNKGRKETRLDVLERQSKSHIGKKRGKEGK</sequence>
<dbReference type="EMBL" id="LAZR01017686">
    <property type="protein sequence ID" value="KKL99402.1"/>
    <property type="molecule type" value="Genomic_DNA"/>
</dbReference>
<feature type="compositionally biased region" description="Basic and acidic residues" evidence="1">
    <location>
        <begin position="334"/>
        <end position="347"/>
    </location>
</feature>
<evidence type="ECO:0000256" key="1">
    <source>
        <dbReference type="SAM" id="MobiDB-lite"/>
    </source>
</evidence>